<dbReference type="GO" id="GO:0008360">
    <property type="term" value="P:regulation of cell shape"/>
    <property type="evidence" value="ECO:0007669"/>
    <property type="project" value="UniProtKB-KW"/>
</dbReference>
<feature type="domain" description="Mur ligase N-terminal catalytic" evidence="12">
    <location>
        <begin position="29"/>
        <end position="78"/>
    </location>
</feature>
<feature type="domain" description="Mur ligase central" evidence="14">
    <location>
        <begin position="110"/>
        <end position="298"/>
    </location>
</feature>
<dbReference type="InterPro" id="IPR036565">
    <property type="entry name" value="Mur-like_cat_sf"/>
</dbReference>
<organism evidence="15 16">
    <name type="scientific">Salinivibrio kushneri</name>
    <dbReference type="NCBI Taxonomy" id="1908198"/>
    <lineage>
        <taxon>Bacteria</taxon>
        <taxon>Pseudomonadati</taxon>
        <taxon>Pseudomonadota</taxon>
        <taxon>Gammaproteobacteria</taxon>
        <taxon>Vibrionales</taxon>
        <taxon>Vibrionaceae</taxon>
        <taxon>Salinivibrio</taxon>
    </lineage>
</organism>
<keyword evidence="5 10" id="KW-0067">ATP-binding</keyword>
<dbReference type="Gene3D" id="3.40.1390.10">
    <property type="entry name" value="MurE/MurF, N-terminal domain"/>
    <property type="match status" value="1"/>
</dbReference>
<comment type="pathway">
    <text evidence="10 11">Cell wall biogenesis; peptidoglycan biosynthesis.</text>
</comment>
<dbReference type="Pfam" id="PF08245">
    <property type="entry name" value="Mur_ligase_M"/>
    <property type="match status" value="1"/>
</dbReference>
<keyword evidence="9 10" id="KW-0961">Cell wall biogenesis/degradation</keyword>
<dbReference type="InterPro" id="IPR051046">
    <property type="entry name" value="MurCDEF_CellWall_CoF430Synth"/>
</dbReference>
<evidence type="ECO:0000256" key="6">
    <source>
        <dbReference type="ARBA" id="ARBA00022960"/>
    </source>
</evidence>
<keyword evidence="3 10" id="KW-0132">Cell division</keyword>
<feature type="binding site" evidence="10">
    <location>
        <begin position="112"/>
        <end position="118"/>
    </location>
    <ligand>
        <name>ATP</name>
        <dbReference type="ChEBI" id="CHEBI:30616"/>
    </ligand>
</feature>
<dbReference type="EMBL" id="CP114588">
    <property type="protein sequence ID" value="WBA09013.1"/>
    <property type="molecule type" value="Genomic_DNA"/>
</dbReference>
<dbReference type="Gene3D" id="3.40.1190.10">
    <property type="entry name" value="Mur-like, catalytic domain"/>
    <property type="match status" value="1"/>
</dbReference>
<dbReference type="SUPFAM" id="SSF53623">
    <property type="entry name" value="MurD-like peptide ligases, catalytic domain"/>
    <property type="match status" value="1"/>
</dbReference>
<reference evidence="15" key="1">
    <citation type="submission" date="2022-09" db="EMBL/GenBank/DDBJ databases">
        <authorList>
            <person name="Li Z.-J."/>
        </authorList>
    </citation>
    <scope>NUCLEOTIDE SEQUENCE</scope>
    <source>
        <strain evidence="15">TGB11</strain>
    </source>
</reference>
<feature type="domain" description="Mur ligase C-terminal" evidence="13">
    <location>
        <begin position="321"/>
        <end position="440"/>
    </location>
</feature>
<name>A0AA47KLF8_9GAMM</name>
<evidence type="ECO:0000256" key="1">
    <source>
        <dbReference type="ARBA" id="ARBA00022490"/>
    </source>
</evidence>
<evidence type="ECO:0000259" key="12">
    <source>
        <dbReference type="Pfam" id="PF01225"/>
    </source>
</evidence>
<keyword evidence="8 10" id="KW-0131">Cell cycle</keyword>
<comment type="similarity">
    <text evidence="10">Belongs to the MurCDEF family. MurF subfamily.</text>
</comment>
<dbReference type="InterPro" id="IPR004101">
    <property type="entry name" value="Mur_ligase_C"/>
</dbReference>
<evidence type="ECO:0000256" key="8">
    <source>
        <dbReference type="ARBA" id="ARBA00023306"/>
    </source>
</evidence>
<dbReference type="Pfam" id="PF02875">
    <property type="entry name" value="Mur_ligase_C"/>
    <property type="match status" value="1"/>
</dbReference>
<dbReference type="PANTHER" id="PTHR43024:SF1">
    <property type="entry name" value="UDP-N-ACETYLMURAMOYL-TRIPEPTIDE--D-ALANYL-D-ALANINE LIGASE"/>
    <property type="match status" value="1"/>
</dbReference>
<dbReference type="GO" id="GO:0009252">
    <property type="term" value="P:peptidoglycan biosynthetic process"/>
    <property type="evidence" value="ECO:0007669"/>
    <property type="project" value="UniProtKB-UniRule"/>
</dbReference>
<keyword evidence="2 10" id="KW-0436">Ligase</keyword>
<evidence type="ECO:0000256" key="3">
    <source>
        <dbReference type="ARBA" id="ARBA00022618"/>
    </source>
</evidence>
<dbReference type="PANTHER" id="PTHR43024">
    <property type="entry name" value="UDP-N-ACETYLMURAMOYL-TRIPEPTIDE--D-ALANYL-D-ALANINE LIGASE"/>
    <property type="match status" value="1"/>
</dbReference>
<evidence type="ECO:0000256" key="5">
    <source>
        <dbReference type="ARBA" id="ARBA00022840"/>
    </source>
</evidence>
<gene>
    <name evidence="10 15" type="primary">murF</name>
    <name evidence="15" type="ORF">N8M53_01950</name>
</gene>
<dbReference type="InterPro" id="IPR035911">
    <property type="entry name" value="MurE/MurF_N"/>
</dbReference>
<dbReference type="RefSeq" id="WP_269579278.1">
    <property type="nucleotide sequence ID" value="NZ_CP114588.1"/>
</dbReference>
<evidence type="ECO:0000313" key="16">
    <source>
        <dbReference type="Proteomes" id="UP001164748"/>
    </source>
</evidence>
<evidence type="ECO:0000256" key="10">
    <source>
        <dbReference type="HAMAP-Rule" id="MF_02019"/>
    </source>
</evidence>
<evidence type="ECO:0000313" key="15">
    <source>
        <dbReference type="EMBL" id="WBA09013.1"/>
    </source>
</evidence>
<dbReference type="GO" id="GO:0005524">
    <property type="term" value="F:ATP binding"/>
    <property type="evidence" value="ECO:0007669"/>
    <property type="project" value="UniProtKB-UniRule"/>
</dbReference>
<dbReference type="GO" id="GO:0051301">
    <property type="term" value="P:cell division"/>
    <property type="evidence" value="ECO:0007669"/>
    <property type="project" value="UniProtKB-KW"/>
</dbReference>
<dbReference type="GO" id="GO:0071555">
    <property type="term" value="P:cell wall organization"/>
    <property type="evidence" value="ECO:0007669"/>
    <property type="project" value="UniProtKB-KW"/>
</dbReference>
<dbReference type="Proteomes" id="UP001164748">
    <property type="component" value="Chromosome"/>
</dbReference>
<sequence length="455" mass="48281">MIRTSLDTLAHAVNATILQRELIPASPQVDAITTDTRELGEGAMFVALKGERFDGHDFADQAKAAGAAAIVVERPLDVAIPQLLVEDTRIALGQLGAWVKSQCQVSTIAITGSCGKTTVKQMLAAILTQKGPTLATAGNFNNDIGVPLTLFRLTPEHQYAVIELGANHIGEIAYTTALVKPDIAMVTNLAAAHLEGFGSLEGVAIAKGEIYQGLPEGGIALVNQHSHGDEKWQAVLADKQVIPVTDTEAAPLRLIESVLTDAGCYQITLSDGEMQKTVTLPLPGVHNITNALMAGCAAMQLPEVSLDDVVNGLASVENVAGRTQVTEPRPGLRLIDDTYNASVPAMKSAIDVLASYPGERWLIVGDMAELGQYSEQMHREVGQHAEKAQLDRVFTTGNDSRVISECCGGDHFDSKEALIAHVVAMMNTHTPDTILIKGARGMAMEAVVTAIKEAC</sequence>
<keyword evidence="4 10" id="KW-0547">Nucleotide-binding</keyword>
<evidence type="ECO:0000256" key="9">
    <source>
        <dbReference type="ARBA" id="ARBA00023316"/>
    </source>
</evidence>
<dbReference type="SUPFAM" id="SSF63418">
    <property type="entry name" value="MurE/MurF N-terminal domain"/>
    <property type="match status" value="1"/>
</dbReference>
<dbReference type="HAMAP" id="MF_02019">
    <property type="entry name" value="MurF"/>
    <property type="match status" value="1"/>
</dbReference>
<dbReference type="GO" id="GO:0047480">
    <property type="term" value="F:UDP-N-acetylmuramoyl-tripeptide-D-alanyl-D-alanine ligase activity"/>
    <property type="evidence" value="ECO:0007669"/>
    <property type="project" value="UniProtKB-UniRule"/>
</dbReference>
<dbReference type="EC" id="6.3.2.10" evidence="10 11"/>
<evidence type="ECO:0000256" key="11">
    <source>
        <dbReference type="RuleBase" id="RU004136"/>
    </source>
</evidence>
<proteinExistence type="inferred from homology"/>
<accession>A0AA47KLF8</accession>
<keyword evidence="1 10" id="KW-0963">Cytoplasm</keyword>
<comment type="subcellular location">
    <subcellularLocation>
        <location evidence="10 11">Cytoplasm</location>
    </subcellularLocation>
</comment>
<dbReference type="NCBIfam" id="TIGR01143">
    <property type="entry name" value="murF"/>
    <property type="match status" value="1"/>
</dbReference>
<dbReference type="InterPro" id="IPR000713">
    <property type="entry name" value="Mur_ligase_N"/>
</dbReference>
<dbReference type="Gene3D" id="3.90.190.20">
    <property type="entry name" value="Mur ligase, C-terminal domain"/>
    <property type="match status" value="1"/>
</dbReference>
<evidence type="ECO:0000256" key="7">
    <source>
        <dbReference type="ARBA" id="ARBA00022984"/>
    </source>
</evidence>
<dbReference type="AlphaFoldDB" id="A0AA47KLF8"/>
<dbReference type="InterPro" id="IPR013221">
    <property type="entry name" value="Mur_ligase_cen"/>
</dbReference>
<protein>
    <recommendedName>
        <fullName evidence="10 11">UDP-N-acetylmuramoyl-tripeptide--D-alanyl-D-alanine ligase</fullName>
        <ecNumber evidence="10 11">6.3.2.10</ecNumber>
    </recommendedName>
    <alternativeName>
        <fullName evidence="10">D-alanyl-D-alanine-adding enzyme</fullName>
    </alternativeName>
</protein>
<evidence type="ECO:0000259" key="13">
    <source>
        <dbReference type="Pfam" id="PF02875"/>
    </source>
</evidence>
<evidence type="ECO:0000256" key="4">
    <source>
        <dbReference type="ARBA" id="ARBA00022741"/>
    </source>
</evidence>
<comment type="catalytic activity">
    <reaction evidence="10 11">
        <text>D-alanyl-D-alanine + UDP-N-acetyl-alpha-D-muramoyl-L-alanyl-gamma-D-glutamyl-meso-2,6-diaminopimelate + ATP = UDP-N-acetyl-alpha-D-muramoyl-L-alanyl-gamma-D-glutamyl-meso-2,6-diaminopimeloyl-D-alanyl-D-alanine + ADP + phosphate + H(+)</text>
        <dbReference type="Rhea" id="RHEA:28374"/>
        <dbReference type="ChEBI" id="CHEBI:15378"/>
        <dbReference type="ChEBI" id="CHEBI:30616"/>
        <dbReference type="ChEBI" id="CHEBI:43474"/>
        <dbReference type="ChEBI" id="CHEBI:57822"/>
        <dbReference type="ChEBI" id="CHEBI:61386"/>
        <dbReference type="ChEBI" id="CHEBI:83905"/>
        <dbReference type="ChEBI" id="CHEBI:456216"/>
        <dbReference type="EC" id="6.3.2.10"/>
    </reaction>
</comment>
<evidence type="ECO:0000259" key="14">
    <source>
        <dbReference type="Pfam" id="PF08245"/>
    </source>
</evidence>
<dbReference type="Pfam" id="PF01225">
    <property type="entry name" value="Mur_ligase"/>
    <property type="match status" value="1"/>
</dbReference>
<keyword evidence="7 10" id="KW-0573">Peptidoglycan synthesis</keyword>
<comment type="function">
    <text evidence="10 11">Involved in cell wall formation. Catalyzes the final step in the synthesis of UDP-N-acetylmuramoyl-pentapeptide, the precursor of murein.</text>
</comment>
<dbReference type="InterPro" id="IPR036615">
    <property type="entry name" value="Mur_ligase_C_dom_sf"/>
</dbReference>
<keyword evidence="6 10" id="KW-0133">Cell shape</keyword>
<evidence type="ECO:0000256" key="2">
    <source>
        <dbReference type="ARBA" id="ARBA00022598"/>
    </source>
</evidence>
<dbReference type="SUPFAM" id="SSF53244">
    <property type="entry name" value="MurD-like peptide ligases, peptide-binding domain"/>
    <property type="match status" value="1"/>
</dbReference>
<dbReference type="InterPro" id="IPR005863">
    <property type="entry name" value="UDP-N-AcMur_synth"/>
</dbReference>
<dbReference type="GO" id="GO:0005737">
    <property type="term" value="C:cytoplasm"/>
    <property type="evidence" value="ECO:0007669"/>
    <property type="project" value="UniProtKB-SubCell"/>
</dbReference>